<evidence type="ECO:0000313" key="1">
    <source>
        <dbReference type="Ensembl" id="ENSCHIP00000013010.1"/>
    </source>
</evidence>
<name>A0A452ELI8_CAPHI</name>
<organism evidence="1 2">
    <name type="scientific">Capra hircus</name>
    <name type="common">Goat</name>
    <dbReference type="NCBI Taxonomy" id="9925"/>
    <lineage>
        <taxon>Eukaryota</taxon>
        <taxon>Metazoa</taxon>
        <taxon>Chordata</taxon>
        <taxon>Craniata</taxon>
        <taxon>Vertebrata</taxon>
        <taxon>Euteleostomi</taxon>
        <taxon>Mammalia</taxon>
        <taxon>Eutheria</taxon>
        <taxon>Laurasiatheria</taxon>
        <taxon>Artiodactyla</taxon>
        <taxon>Ruminantia</taxon>
        <taxon>Pecora</taxon>
        <taxon>Bovidae</taxon>
        <taxon>Caprinae</taxon>
        <taxon>Capra</taxon>
    </lineage>
</organism>
<accession>A0A452ELI8</accession>
<sequence>VLAFFIQNMNIKCCKFLCQVVQKYIINNLVKKKKRNSKPSCNRFIITGFTKWLRKKREGKVASTALQGTPG</sequence>
<evidence type="ECO:0000313" key="2">
    <source>
        <dbReference type="Proteomes" id="UP000291000"/>
    </source>
</evidence>
<protein>
    <submittedName>
        <fullName evidence="1">Uncharacterized protein</fullName>
    </submittedName>
</protein>
<dbReference type="OMA" id="MNIKCCE"/>
<dbReference type="Ensembl" id="ENSCHIT00000020801.1">
    <property type="protein sequence ID" value="ENSCHIP00000013010.1"/>
    <property type="gene ID" value="ENSCHIG00000014580.1"/>
</dbReference>
<reference evidence="1" key="2">
    <citation type="submission" date="2025-08" db="UniProtKB">
        <authorList>
            <consortium name="Ensembl"/>
        </authorList>
    </citation>
    <scope>IDENTIFICATION</scope>
</reference>
<reference evidence="1 2" key="1">
    <citation type="submission" date="2016-04" db="EMBL/GenBank/DDBJ databases">
        <title>Polished mammalian reference genomes with single-molecule sequencing and chromosome conformation capture applied to the Capra hircus genome.</title>
        <authorList>
            <person name="Bickhart D.M."/>
            <person name="Koren S."/>
            <person name="Rosen B."/>
            <person name="Hastie A."/>
            <person name="Liachko I."/>
            <person name="Sullivan S.T."/>
            <person name="Burton J."/>
            <person name="Sayre B.L."/>
            <person name="Huson H.J."/>
            <person name="Lee J."/>
            <person name="Lam E."/>
            <person name="Kelley C.M."/>
            <person name="Hutchison J.L."/>
            <person name="Zhou Y."/>
            <person name="Sun J."/>
            <person name="Crisa A."/>
            <person name="Schwartz J.C."/>
            <person name="Hammond J.A."/>
            <person name="Schroeder S.G."/>
            <person name="Liu G.E."/>
            <person name="Dunham M."/>
            <person name="Shendure J."/>
            <person name="Sonstegard T.S."/>
            <person name="Phillippy A.M."/>
            <person name="Van Tassell C.P."/>
            <person name="Smith T.P."/>
        </authorList>
    </citation>
    <scope>NUCLEOTIDE SEQUENCE [LARGE SCALE GENOMIC DNA]</scope>
</reference>
<keyword evidence="2" id="KW-1185">Reference proteome</keyword>
<proteinExistence type="predicted"/>
<reference evidence="1" key="3">
    <citation type="submission" date="2025-09" db="UniProtKB">
        <authorList>
            <consortium name="Ensembl"/>
        </authorList>
    </citation>
    <scope>IDENTIFICATION</scope>
</reference>
<dbReference type="Proteomes" id="UP000291000">
    <property type="component" value="Chromosome 4"/>
</dbReference>
<dbReference type="GeneTree" id="ENSGT00470000042642"/>
<dbReference type="AlphaFoldDB" id="A0A452ELI8"/>
<dbReference type="EMBL" id="LWLT01000003">
    <property type="status" value="NOT_ANNOTATED_CDS"/>
    <property type="molecule type" value="Genomic_DNA"/>
</dbReference>